<proteinExistence type="predicted"/>
<dbReference type="RefSeq" id="WP_093334173.1">
    <property type="nucleotide sequence ID" value="NZ_FOXP01000011.1"/>
</dbReference>
<dbReference type="EMBL" id="FOXP01000011">
    <property type="protein sequence ID" value="SFP92361.1"/>
    <property type="molecule type" value="Genomic_DNA"/>
</dbReference>
<organism evidence="1 2">
    <name type="scientific">Sphingomonas rubra</name>
    <dbReference type="NCBI Taxonomy" id="634430"/>
    <lineage>
        <taxon>Bacteria</taxon>
        <taxon>Pseudomonadati</taxon>
        <taxon>Pseudomonadota</taxon>
        <taxon>Alphaproteobacteria</taxon>
        <taxon>Sphingomonadales</taxon>
        <taxon>Sphingomonadaceae</taxon>
        <taxon>Sphingomonas</taxon>
    </lineage>
</organism>
<accession>A0A1I5UAT1</accession>
<protein>
    <submittedName>
        <fullName evidence="1">Uncharacterized protein</fullName>
    </submittedName>
</protein>
<dbReference type="AlphaFoldDB" id="A0A1I5UAT1"/>
<reference evidence="1 2" key="1">
    <citation type="submission" date="2016-10" db="EMBL/GenBank/DDBJ databases">
        <authorList>
            <person name="de Groot N.N."/>
        </authorList>
    </citation>
    <scope>NUCLEOTIDE SEQUENCE [LARGE SCALE GENOMIC DNA]</scope>
    <source>
        <strain evidence="1 2">CGMCC 1.9113</strain>
    </source>
</reference>
<sequence>MAADRLLIDPTTLLDNVDERRVEFAGDLGDMQQAFAVPYDTLRALSGIDPVTEPVALVRRYADELAVAGAKALARDEDQVMVVIGEADL</sequence>
<evidence type="ECO:0000313" key="1">
    <source>
        <dbReference type="EMBL" id="SFP92361.1"/>
    </source>
</evidence>
<gene>
    <name evidence="1" type="ORF">SAMN04488241_11122</name>
</gene>
<dbReference type="Proteomes" id="UP000199586">
    <property type="component" value="Unassembled WGS sequence"/>
</dbReference>
<evidence type="ECO:0000313" key="2">
    <source>
        <dbReference type="Proteomes" id="UP000199586"/>
    </source>
</evidence>
<dbReference type="OrthoDB" id="7577082at2"/>
<dbReference type="STRING" id="634430.SAMN04488241_11122"/>
<keyword evidence="2" id="KW-1185">Reference proteome</keyword>
<name>A0A1I5UAT1_9SPHN</name>